<evidence type="ECO:0000256" key="3">
    <source>
        <dbReference type="ARBA" id="ARBA00022448"/>
    </source>
</evidence>
<keyword evidence="13" id="KW-1185">Reference proteome</keyword>
<dbReference type="InterPro" id="IPR037682">
    <property type="entry name" value="TonB_C"/>
</dbReference>
<evidence type="ECO:0000256" key="1">
    <source>
        <dbReference type="ARBA" id="ARBA00004383"/>
    </source>
</evidence>
<comment type="subcellular location">
    <subcellularLocation>
        <location evidence="1">Cell inner membrane</location>
        <topology evidence="1">Single-pass membrane protein</topology>
        <orientation evidence="1">Periplasmic side</orientation>
    </subcellularLocation>
</comment>
<proteinExistence type="inferred from homology"/>
<evidence type="ECO:0000256" key="6">
    <source>
        <dbReference type="ARBA" id="ARBA00022692"/>
    </source>
</evidence>
<feature type="chain" id="PRO_5045156832" description="TonB C-terminal domain-containing protein" evidence="10">
    <location>
        <begin position="21"/>
        <end position="174"/>
    </location>
</feature>
<dbReference type="Proteomes" id="UP001319045">
    <property type="component" value="Chromosome"/>
</dbReference>
<accession>A0ABN6EDX1</accession>
<dbReference type="SUPFAM" id="SSF74653">
    <property type="entry name" value="TolA/TonB C-terminal domain"/>
    <property type="match status" value="1"/>
</dbReference>
<keyword evidence="7" id="KW-0653">Protein transport</keyword>
<keyword evidence="9" id="KW-0472">Membrane</keyword>
<dbReference type="InterPro" id="IPR006260">
    <property type="entry name" value="TonB/TolA_C"/>
</dbReference>
<evidence type="ECO:0000256" key="5">
    <source>
        <dbReference type="ARBA" id="ARBA00022519"/>
    </source>
</evidence>
<comment type="similarity">
    <text evidence="2">Belongs to the TonB family.</text>
</comment>
<protein>
    <recommendedName>
        <fullName evidence="11">TonB C-terminal domain-containing protein</fullName>
    </recommendedName>
</protein>
<dbReference type="EMBL" id="AP024484">
    <property type="protein sequence ID" value="BCS84152.1"/>
    <property type="molecule type" value="Genomic_DNA"/>
</dbReference>
<keyword evidence="6" id="KW-0812">Transmembrane</keyword>
<organism evidence="12 13">
    <name type="scientific">Prevotella herbatica</name>
    <dbReference type="NCBI Taxonomy" id="2801997"/>
    <lineage>
        <taxon>Bacteria</taxon>
        <taxon>Pseudomonadati</taxon>
        <taxon>Bacteroidota</taxon>
        <taxon>Bacteroidia</taxon>
        <taxon>Bacteroidales</taxon>
        <taxon>Prevotellaceae</taxon>
        <taxon>Prevotella</taxon>
    </lineage>
</organism>
<dbReference type="PANTHER" id="PTHR33446">
    <property type="entry name" value="PROTEIN TONB-RELATED"/>
    <property type="match status" value="1"/>
</dbReference>
<evidence type="ECO:0000256" key="7">
    <source>
        <dbReference type="ARBA" id="ARBA00022927"/>
    </source>
</evidence>
<sequence length="174" mass="19570">MMKKTILSLLITLCPILTFASDYIYLESSDSDNTTDEYSDSIVPNPIDEDISNLNSNQINKKTSLNEKKDRDENIYDVVEQMPSFQGGAVALMSYINKTLKFPAEDCGQGRVIVSFVVEKDGSITNAIVTRSVDPAFDREALKIINSMPKWIPGKKNGRNVRVRFNVPVQFKLQ</sequence>
<dbReference type="RefSeq" id="WP_207154354.1">
    <property type="nucleotide sequence ID" value="NZ_AP024484.1"/>
</dbReference>
<evidence type="ECO:0000259" key="11">
    <source>
        <dbReference type="PROSITE" id="PS52015"/>
    </source>
</evidence>
<dbReference type="Pfam" id="PF03544">
    <property type="entry name" value="TonB_C"/>
    <property type="match status" value="1"/>
</dbReference>
<evidence type="ECO:0000313" key="13">
    <source>
        <dbReference type="Proteomes" id="UP001319045"/>
    </source>
</evidence>
<evidence type="ECO:0000256" key="4">
    <source>
        <dbReference type="ARBA" id="ARBA00022475"/>
    </source>
</evidence>
<feature type="domain" description="TonB C-terminal" evidence="11">
    <location>
        <begin position="84"/>
        <end position="174"/>
    </location>
</feature>
<dbReference type="PROSITE" id="PS52015">
    <property type="entry name" value="TONB_CTD"/>
    <property type="match status" value="1"/>
</dbReference>
<keyword evidence="10" id="KW-0732">Signal</keyword>
<evidence type="ECO:0000313" key="12">
    <source>
        <dbReference type="EMBL" id="BCS84152.1"/>
    </source>
</evidence>
<evidence type="ECO:0000256" key="9">
    <source>
        <dbReference type="ARBA" id="ARBA00023136"/>
    </source>
</evidence>
<evidence type="ECO:0000256" key="8">
    <source>
        <dbReference type="ARBA" id="ARBA00022989"/>
    </source>
</evidence>
<name>A0ABN6EDX1_9BACT</name>
<dbReference type="PANTHER" id="PTHR33446:SF2">
    <property type="entry name" value="PROTEIN TONB"/>
    <property type="match status" value="1"/>
</dbReference>
<evidence type="ECO:0000256" key="2">
    <source>
        <dbReference type="ARBA" id="ARBA00006555"/>
    </source>
</evidence>
<dbReference type="Gene3D" id="3.30.1150.10">
    <property type="match status" value="1"/>
</dbReference>
<dbReference type="NCBIfam" id="TIGR01352">
    <property type="entry name" value="tonB_Cterm"/>
    <property type="match status" value="1"/>
</dbReference>
<dbReference type="InterPro" id="IPR051045">
    <property type="entry name" value="TonB-dependent_transducer"/>
</dbReference>
<keyword evidence="5" id="KW-0997">Cell inner membrane</keyword>
<keyword evidence="3" id="KW-0813">Transport</keyword>
<keyword evidence="8" id="KW-1133">Transmembrane helix</keyword>
<feature type="signal peptide" evidence="10">
    <location>
        <begin position="1"/>
        <end position="20"/>
    </location>
</feature>
<gene>
    <name evidence="12" type="ORF">prwr041_00450</name>
</gene>
<evidence type="ECO:0000256" key="10">
    <source>
        <dbReference type="SAM" id="SignalP"/>
    </source>
</evidence>
<keyword evidence="4" id="KW-1003">Cell membrane</keyword>
<reference evidence="12 13" key="1">
    <citation type="journal article" date="2022" name="Int. J. Syst. Evol. Microbiol.">
        <title>Prevotella herbatica sp. nov., a plant polysaccharide-decomposing anaerobic bacterium isolated from a methanogenic reactor.</title>
        <authorList>
            <person name="Uek A."/>
            <person name="Tonouchi A."/>
            <person name="Kaku N."/>
            <person name="Ueki K."/>
        </authorList>
    </citation>
    <scope>NUCLEOTIDE SEQUENCE [LARGE SCALE GENOMIC DNA]</scope>
    <source>
        <strain evidence="12 13">WR041</strain>
    </source>
</reference>